<evidence type="ECO:0000256" key="1">
    <source>
        <dbReference type="SAM" id="SignalP"/>
    </source>
</evidence>
<comment type="caution">
    <text evidence="3">The sequence shown here is derived from an EMBL/GenBank/DDBJ whole genome shotgun (WGS) entry which is preliminary data.</text>
</comment>
<dbReference type="Proteomes" id="UP000824178">
    <property type="component" value="Unassembled WGS sequence"/>
</dbReference>
<dbReference type="AlphaFoldDB" id="A0A9E2NQG8"/>
<accession>A0A9E2NQG8</accession>
<evidence type="ECO:0000313" key="3">
    <source>
        <dbReference type="EMBL" id="MBU3819742.1"/>
    </source>
</evidence>
<feature type="chain" id="PRO_5038652308" description="SGNH hydrolase-type esterase domain-containing protein" evidence="1">
    <location>
        <begin position="26"/>
        <end position="308"/>
    </location>
</feature>
<protein>
    <recommendedName>
        <fullName evidence="2">SGNH hydrolase-type esterase domain-containing protein</fullName>
    </recommendedName>
</protein>
<keyword evidence="1" id="KW-0732">Signal</keyword>
<sequence length="308" mass="33892">MKKRCLSFVLALIFSLVCLPVSALAAGDDEDFLYLSLGDSIAAGYGLPDAGFDILNGTHYEMENNFRNYSSQCYTALLADEFGWTRDQALNLGLPCAGSQTLLEILQTGSSDHLIFYSYPEIREYVKQADLISLEIGLNDALVPYQYNLFQNVNPKLYVVTDLIQSGALNLTTPELANLLVDSLRGVQLTWLEFQQLCNLLVSSLTPAAVNGLTATQTNLPQILDTIRELNPDAPILLLGYANPLPLAPTFVRYFDEMNEFAAQLAEEKGAIFLPVTHITYNLSAHPTAGGHAYISQQMIPVIRALGY</sequence>
<dbReference type="EMBL" id="JAHLFH010000108">
    <property type="protein sequence ID" value="MBU3819742.1"/>
    <property type="molecule type" value="Genomic_DNA"/>
</dbReference>
<feature type="signal peptide" evidence="1">
    <location>
        <begin position="1"/>
        <end position="25"/>
    </location>
</feature>
<dbReference type="Pfam" id="PF13472">
    <property type="entry name" value="Lipase_GDSL_2"/>
    <property type="match status" value="1"/>
</dbReference>
<feature type="domain" description="SGNH hydrolase-type esterase" evidence="2">
    <location>
        <begin position="37"/>
        <end position="293"/>
    </location>
</feature>
<dbReference type="Gene3D" id="3.40.50.1110">
    <property type="entry name" value="SGNH hydrolase"/>
    <property type="match status" value="1"/>
</dbReference>
<reference evidence="3" key="2">
    <citation type="submission" date="2021-04" db="EMBL/GenBank/DDBJ databases">
        <authorList>
            <person name="Gilroy R."/>
        </authorList>
    </citation>
    <scope>NUCLEOTIDE SEQUENCE</scope>
    <source>
        <strain evidence="3">742</strain>
    </source>
</reference>
<gene>
    <name evidence="3" type="ORF">H9864_05160</name>
</gene>
<name>A0A9E2NQG8_9FIRM</name>
<dbReference type="InterPro" id="IPR036514">
    <property type="entry name" value="SGNH_hydro_sf"/>
</dbReference>
<dbReference type="InterPro" id="IPR013830">
    <property type="entry name" value="SGNH_hydro"/>
</dbReference>
<evidence type="ECO:0000259" key="2">
    <source>
        <dbReference type="Pfam" id="PF13472"/>
    </source>
</evidence>
<dbReference type="SUPFAM" id="SSF52266">
    <property type="entry name" value="SGNH hydrolase"/>
    <property type="match status" value="1"/>
</dbReference>
<proteinExistence type="predicted"/>
<organism evidence="3 4">
    <name type="scientific">Candidatus Faecalibacterium intestinavium</name>
    <dbReference type="NCBI Taxonomy" id="2838580"/>
    <lineage>
        <taxon>Bacteria</taxon>
        <taxon>Bacillati</taxon>
        <taxon>Bacillota</taxon>
        <taxon>Clostridia</taxon>
        <taxon>Eubacteriales</taxon>
        <taxon>Oscillospiraceae</taxon>
        <taxon>Faecalibacterium</taxon>
    </lineage>
</organism>
<reference evidence="3" key="1">
    <citation type="journal article" date="2021" name="PeerJ">
        <title>Extensive microbial diversity within the chicken gut microbiome revealed by metagenomics and culture.</title>
        <authorList>
            <person name="Gilroy R."/>
            <person name="Ravi A."/>
            <person name="Getino M."/>
            <person name="Pursley I."/>
            <person name="Horton D.L."/>
            <person name="Alikhan N.F."/>
            <person name="Baker D."/>
            <person name="Gharbi K."/>
            <person name="Hall N."/>
            <person name="Watson M."/>
            <person name="Adriaenssens E.M."/>
            <person name="Foster-Nyarko E."/>
            <person name="Jarju S."/>
            <person name="Secka A."/>
            <person name="Antonio M."/>
            <person name="Oren A."/>
            <person name="Chaudhuri R.R."/>
            <person name="La Ragione R."/>
            <person name="Hildebrand F."/>
            <person name="Pallen M.J."/>
        </authorList>
    </citation>
    <scope>NUCLEOTIDE SEQUENCE</scope>
    <source>
        <strain evidence="3">742</strain>
    </source>
</reference>
<evidence type="ECO:0000313" key="4">
    <source>
        <dbReference type="Proteomes" id="UP000824178"/>
    </source>
</evidence>